<protein>
    <submittedName>
        <fullName evidence="1">Uncharacterized protein</fullName>
    </submittedName>
</protein>
<evidence type="ECO:0000313" key="1">
    <source>
        <dbReference type="EMBL" id="MBX45251.1"/>
    </source>
</evidence>
<dbReference type="EMBL" id="GGEC01064767">
    <property type="protein sequence ID" value="MBX45251.1"/>
    <property type="molecule type" value="Transcribed_RNA"/>
</dbReference>
<name>A0A2P2NS78_RHIMU</name>
<organism evidence="1">
    <name type="scientific">Rhizophora mucronata</name>
    <name type="common">Asiatic mangrove</name>
    <dbReference type="NCBI Taxonomy" id="61149"/>
    <lineage>
        <taxon>Eukaryota</taxon>
        <taxon>Viridiplantae</taxon>
        <taxon>Streptophyta</taxon>
        <taxon>Embryophyta</taxon>
        <taxon>Tracheophyta</taxon>
        <taxon>Spermatophyta</taxon>
        <taxon>Magnoliopsida</taxon>
        <taxon>eudicotyledons</taxon>
        <taxon>Gunneridae</taxon>
        <taxon>Pentapetalae</taxon>
        <taxon>rosids</taxon>
        <taxon>fabids</taxon>
        <taxon>Malpighiales</taxon>
        <taxon>Rhizophoraceae</taxon>
        <taxon>Rhizophora</taxon>
    </lineage>
</organism>
<proteinExistence type="predicted"/>
<sequence>MLSFACSRWIIDTSSLIEWGWNNFYFNK</sequence>
<dbReference type="AlphaFoldDB" id="A0A2P2NS78"/>
<reference evidence="1" key="1">
    <citation type="submission" date="2018-02" db="EMBL/GenBank/DDBJ databases">
        <title>Rhizophora mucronata_Transcriptome.</title>
        <authorList>
            <person name="Meera S.P."/>
            <person name="Sreeshan A."/>
            <person name="Augustine A."/>
        </authorList>
    </citation>
    <scope>NUCLEOTIDE SEQUENCE</scope>
    <source>
        <tissue evidence="1">Leaf</tissue>
    </source>
</reference>
<accession>A0A2P2NS78</accession>